<dbReference type="RefSeq" id="WP_048229038.1">
    <property type="nucleotide sequence ID" value="NZ_CABGWN010000008.1"/>
</dbReference>
<name>A0A346NT95_KLEAE</name>
<dbReference type="InterPro" id="IPR024655">
    <property type="entry name" value="Asl1_glyco_hydro_catalytic"/>
</dbReference>
<organism evidence="3">
    <name type="scientific">Klebsiella aerogenes</name>
    <name type="common">Enterobacter aerogenes</name>
    <dbReference type="NCBI Taxonomy" id="548"/>
    <lineage>
        <taxon>Bacteria</taxon>
        <taxon>Pseudomonadati</taxon>
        <taxon>Pseudomonadota</taxon>
        <taxon>Gammaproteobacteria</taxon>
        <taxon>Enterobacterales</taxon>
        <taxon>Enterobacteriaceae</taxon>
        <taxon>Klebsiella/Raoultella group</taxon>
        <taxon>Klebsiella</taxon>
    </lineage>
</organism>
<dbReference type="Pfam" id="PF11790">
    <property type="entry name" value="Glyco_hydro_cc"/>
    <property type="match status" value="1"/>
</dbReference>
<feature type="domain" description="Asl1-like glycosyl hydrolase catalytic" evidence="2">
    <location>
        <begin position="179"/>
        <end position="313"/>
    </location>
</feature>
<gene>
    <name evidence="3" type="primary">orf9</name>
</gene>
<protein>
    <submittedName>
        <fullName evidence="3">Cellulase</fullName>
    </submittedName>
</protein>
<dbReference type="AlphaFoldDB" id="A0A346NT95"/>
<keyword evidence="1" id="KW-0732">Signal</keyword>
<sequence length="342" mass="38878">MRAVNIILCIFLFISKCYAESMTVGVGVHPVTFNGTPDKLVELLKEYNIESIRTDYPWRNVEKEKNKFIPGNKKLESFIKTASTNGIKPVLILDYGNPLYEKMSAFNPQGKPTSDITIDAFVRYAEWTTEHFGKEVGVYEIWNEWIQGAGKLNKIEAVGEASALNYAKLVVRTCNAIKKIDKDKKIIIGSTSAAKPSEIRWLTTVLAHEGVLSCIDGISLHIYGFSVNQKLSPQKTILPVIVLQDYLKKKFMLKEELPFYITEIGVPSVSGASYNQMDIDNYFRYILAEFRKLDYVKGIWWYDFIDDGNDKKNKEHNFGILTDEFNAKPIGDTIKDIKSKAN</sequence>
<accession>A0A346NT95</accession>
<dbReference type="PANTHER" id="PTHR12631:SF10">
    <property type="entry name" value="BETA-XYLOSIDASE-LIKE PROTEIN-RELATED"/>
    <property type="match status" value="1"/>
</dbReference>
<dbReference type="PANTHER" id="PTHR12631">
    <property type="entry name" value="ALPHA-L-IDURONIDASE"/>
    <property type="match status" value="1"/>
</dbReference>
<dbReference type="InterPro" id="IPR051923">
    <property type="entry name" value="Glycosyl_Hydrolase_39"/>
</dbReference>
<feature type="chain" id="PRO_5017063158" evidence="1">
    <location>
        <begin position="20"/>
        <end position="342"/>
    </location>
</feature>
<dbReference type="GO" id="GO:0004553">
    <property type="term" value="F:hydrolase activity, hydrolyzing O-glycosyl compounds"/>
    <property type="evidence" value="ECO:0007669"/>
    <property type="project" value="TreeGrafter"/>
</dbReference>
<dbReference type="InterPro" id="IPR017853">
    <property type="entry name" value="GH"/>
</dbReference>
<dbReference type="EMBL" id="MF687359">
    <property type="protein sequence ID" value="AXR70488.1"/>
    <property type="molecule type" value="Genomic_DNA"/>
</dbReference>
<evidence type="ECO:0000313" key="3">
    <source>
        <dbReference type="EMBL" id="AXR70488.1"/>
    </source>
</evidence>
<evidence type="ECO:0000259" key="2">
    <source>
        <dbReference type="Pfam" id="PF11790"/>
    </source>
</evidence>
<reference evidence="3" key="1">
    <citation type="journal article" date="2018" name="Front. Microbiol.">
        <title>Establishment of a Molecular Serotyping Scheme and a Multiplexed Luminex-Based Array for Enterobacter aerogenes.</title>
        <authorList>
            <person name="Guo X."/>
            <person name="Wang M."/>
            <person name="Wang L."/>
            <person name="Wang Y."/>
            <person name="Chen T."/>
            <person name="Wu P."/>
            <person name="Chen M."/>
            <person name="Liu B."/>
            <person name="Feng L."/>
        </authorList>
    </citation>
    <scope>NUCLEOTIDE SEQUENCE</scope>
    <source>
        <strain evidence="3">G5319</strain>
    </source>
</reference>
<proteinExistence type="predicted"/>
<dbReference type="SUPFAM" id="SSF51445">
    <property type="entry name" value="(Trans)glycosidases"/>
    <property type="match status" value="1"/>
</dbReference>
<evidence type="ECO:0000256" key="1">
    <source>
        <dbReference type="SAM" id="SignalP"/>
    </source>
</evidence>
<dbReference type="Gene3D" id="3.20.20.80">
    <property type="entry name" value="Glycosidases"/>
    <property type="match status" value="1"/>
</dbReference>
<feature type="signal peptide" evidence="1">
    <location>
        <begin position="1"/>
        <end position="19"/>
    </location>
</feature>